<accession>A0A6A4SAC8</accession>
<organism evidence="1 2">
    <name type="scientific">Scophthalmus maximus</name>
    <name type="common">Turbot</name>
    <name type="synonym">Psetta maxima</name>
    <dbReference type="NCBI Taxonomy" id="52904"/>
    <lineage>
        <taxon>Eukaryota</taxon>
        <taxon>Metazoa</taxon>
        <taxon>Chordata</taxon>
        <taxon>Craniata</taxon>
        <taxon>Vertebrata</taxon>
        <taxon>Euteleostomi</taxon>
        <taxon>Actinopterygii</taxon>
        <taxon>Neopterygii</taxon>
        <taxon>Teleostei</taxon>
        <taxon>Neoteleostei</taxon>
        <taxon>Acanthomorphata</taxon>
        <taxon>Carangaria</taxon>
        <taxon>Pleuronectiformes</taxon>
        <taxon>Pleuronectoidei</taxon>
        <taxon>Scophthalmidae</taxon>
        <taxon>Scophthalmus</taxon>
    </lineage>
</organism>
<dbReference type="EMBL" id="VEVO01000018">
    <property type="protein sequence ID" value="KAF0027704.1"/>
    <property type="molecule type" value="Genomic_DNA"/>
</dbReference>
<sequence length="104" mass="11825">MEKLSRLRDRFNEPLVAQVTTDGEESEGARRTSCSIHSERASERVDDCEHFFRCRVIVTPRLLRAFCPDAAGCFRKCSCSDSDALLQTQVHVRKQLLSKNPNVV</sequence>
<evidence type="ECO:0000313" key="2">
    <source>
        <dbReference type="Proteomes" id="UP000438429"/>
    </source>
</evidence>
<evidence type="ECO:0000313" key="1">
    <source>
        <dbReference type="EMBL" id="KAF0027704.1"/>
    </source>
</evidence>
<reference evidence="1 2" key="1">
    <citation type="submission" date="2019-06" db="EMBL/GenBank/DDBJ databases">
        <title>Draft genomes of female and male turbot (Scophthalmus maximus).</title>
        <authorList>
            <person name="Xu H."/>
            <person name="Xu X.-W."/>
            <person name="Shao C."/>
            <person name="Chen S."/>
        </authorList>
    </citation>
    <scope>NUCLEOTIDE SEQUENCE [LARGE SCALE GENOMIC DNA]</scope>
    <source>
        <strain evidence="1">Ysfricsl-2016a</strain>
        <tissue evidence="1">Blood</tissue>
    </source>
</reference>
<proteinExistence type="predicted"/>
<gene>
    <name evidence="1" type="ORF">F2P81_020445</name>
</gene>
<name>A0A6A4SAC8_SCOMX</name>
<dbReference type="Proteomes" id="UP000438429">
    <property type="component" value="Unassembled WGS sequence"/>
</dbReference>
<protein>
    <submittedName>
        <fullName evidence="1">Uncharacterized protein</fullName>
    </submittedName>
</protein>
<dbReference type="AlphaFoldDB" id="A0A6A4SAC8"/>
<comment type="caution">
    <text evidence="1">The sequence shown here is derived from an EMBL/GenBank/DDBJ whole genome shotgun (WGS) entry which is preliminary data.</text>
</comment>